<protein>
    <submittedName>
        <fullName evidence="1">Uncharacterized protein</fullName>
    </submittedName>
</protein>
<reference evidence="1" key="2">
    <citation type="submission" date="2014-01" db="EMBL/GenBank/DDBJ databases">
        <authorList>
            <person name="Hammerl J."/>
        </authorList>
    </citation>
    <scope>NUCLEOTIDE SEQUENCE</scope>
    <source>
        <strain evidence="1">48/10</strain>
        <plasmid evidence="1">p48/10</plasmid>
    </source>
</reference>
<geneLocation type="plasmid" evidence="1">
    <name>p48/10</name>
</geneLocation>
<keyword evidence="1" id="KW-0614">Plasmid</keyword>
<dbReference type="EMBL" id="HG803186">
    <property type="protein sequence ID" value="CDM12489.1"/>
    <property type="molecule type" value="Genomic_DNA"/>
</dbReference>
<dbReference type="RefSeq" id="WP_032072011.1">
    <property type="nucleotide sequence ID" value="NC_025128.1"/>
</dbReference>
<name>A0AAI9EM59_VIBVL</name>
<sequence>MNARRKGNIAIMDAKIRVNDDTGDFKNSFDASPILKAKIVLRLVAYLKSQGWIFHVPYDDYAYLEENSSFRNTKKKGRPKYAENYRKGIKDGLEVEIGTSGTGVEIEFWENVVDHTADNSHGGRHIFNKESKMPYRQLCRLRATKLKIINWLTKYHDYTVTENSNPTFPVRMPALIKIQQCYDQNDHVHGKGISIWNLDPSSIPNYNATSADGSRIMHGQMVWARSYNGRWIYGLAIHHINNMWWIVCGKWDRYNIASFEIHTQRPCDLHVRVPERKAIKSLETKIKAAVDKKDFLLAHRLQTALNQKIEQAKAA</sequence>
<reference evidence="1" key="1">
    <citation type="journal article" date="2014" name="Genome Announc.">
        <title>Complete Nucleotide Sequence of pVv01, a P1-Like Plasmid Prophage of Vibrio vulnificus.</title>
        <authorList>
            <person name="Hammerl J.A."/>
            <person name="Klevanskaa K."/>
            <person name="Strauch E."/>
            <person name="Hertwig S."/>
        </authorList>
    </citation>
    <scope>NUCLEOTIDE SEQUENCE</scope>
    <source>
        <strain evidence="1">48/10</strain>
    </source>
</reference>
<proteinExistence type="predicted"/>
<evidence type="ECO:0000313" key="1">
    <source>
        <dbReference type="EMBL" id="CDM12489.1"/>
    </source>
</evidence>
<accession>A0AAI9EM59</accession>
<dbReference type="AlphaFoldDB" id="A0AAI9EM59"/>
<organism evidence="1">
    <name type="scientific">Vibrio vulnificus</name>
    <dbReference type="NCBI Taxonomy" id="672"/>
    <lineage>
        <taxon>Bacteria</taxon>
        <taxon>Pseudomonadati</taxon>
        <taxon>Pseudomonadota</taxon>
        <taxon>Gammaproteobacteria</taxon>
        <taxon>Vibrionales</taxon>
        <taxon>Vibrionaceae</taxon>
        <taxon>Vibrio</taxon>
    </lineage>
</organism>